<feature type="region of interest" description="Disordered" evidence="1">
    <location>
        <begin position="62"/>
        <end position="89"/>
    </location>
</feature>
<protein>
    <submittedName>
        <fullName evidence="2">Uncharacterized protein</fullName>
    </submittedName>
</protein>
<dbReference type="AlphaFoldDB" id="A0AAW1UNL1"/>
<comment type="caution">
    <text evidence="2">The sequence shown here is derived from an EMBL/GenBank/DDBJ whole genome shotgun (WGS) entry which is preliminary data.</text>
</comment>
<name>A0AAW1UNL1_9CUCU</name>
<dbReference type="EMBL" id="JARQZJ010000093">
    <property type="protein sequence ID" value="KAK9884734.1"/>
    <property type="molecule type" value="Genomic_DNA"/>
</dbReference>
<organism evidence="2 3">
    <name type="scientific">Henosepilachna vigintioctopunctata</name>
    <dbReference type="NCBI Taxonomy" id="420089"/>
    <lineage>
        <taxon>Eukaryota</taxon>
        <taxon>Metazoa</taxon>
        <taxon>Ecdysozoa</taxon>
        <taxon>Arthropoda</taxon>
        <taxon>Hexapoda</taxon>
        <taxon>Insecta</taxon>
        <taxon>Pterygota</taxon>
        <taxon>Neoptera</taxon>
        <taxon>Endopterygota</taxon>
        <taxon>Coleoptera</taxon>
        <taxon>Polyphaga</taxon>
        <taxon>Cucujiformia</taxon>
        <taxon>Coccinelloidea</taxon>
        <taxon>Coccinellidae</taxon>
        <taxon>Epilachninae</taxon>
        <taxon>Epilachnini</taxon>
        <taxon>Henosepilachna</taxon>
    </lineage>
</organism>
<gene>
    <name evidence="2" type="ORF">WA026_007579</name>
</gene>
<feature type="compositionally biased region" description="Basic and acidic residues" evidence="1">
    <location>
        <begin position="62"/>
        <end position="78"/>
    </location>
</feature>
<keyword evidence="3" id="KW-1185">Reference proteome</keyword>
<sequence length="104" mass="11965">MEDIESDSSGPDKNPWPHLTEYVELVSKSGQQLLFACRRCLPKDTKINVHFEEIVKAGSSRGEIKRTTHSDNIKHIDDSTSSSDPNPVERIRQVRWKAEHRRIV</sequence>
<reference evidence="2 3" key="1">
    <citation type="submission" date="2023-03" db="EMBL/GenBank/DDBJ databases">
        <title>Genome insight into feeding habits of ladybird beetles.</title>
        <authorList>
            <person name="Li H.-S."/>
            <person name="Huang Y.-H."/>
            <person name="Pang H."/>
        </authorList>
    </citation>
    <scope>NUCLEOTIDE SEQUENCE [LARGE SCALE GENOMIC DNA]</scope>
    <source>
        <strain evidence="2">SYSU_2023b</strain>
        <tissue evidence="2">Whole body</tissue>
    </source>
</reference>
<proteinExistence type="predicted"/>
<evidence type="ECO:0000313" key="3">
    <source>
        <dbReference type="Proteomes" id="UP001431783"/>
    </source>
</evidence>
<accession>A0AAW1UNL1</accession>
<dbReference type="Proteomes" id="UP001431783">
    <property type="component" value="Unassembled WGS sequence"/>
</dbReference>
<evidence type="ECO:0000256" key="1">
    <source>
        <dbReference type="SAM" id="MobiDB-lite"/>
    </source>
</evidence>
<evidence type="ECO:0000313" key="2">
    <source>
        <dbReference type="EMBL" id="KAK9884734.1"/>
    </source>
</evidence>